<evidence type="ECO:0000256" key="1">
    <source>
        <dbReference type="SAM" id="MobiDB-lite"/>
    </source>
</evidence>
<dbReference type="AlphaFoldDB" id="A0A5E4EHV6"/>
<dbReference type="EMBL" id="CABIKO010000013">
    <property type="protein sequence ID" value="VVA15283.1"/>
    <property type="molecule type" value="Genomic_DNA"/>
</dbReference>
<dbReference type="InParanoid" id="A0A5E4EHV6"/>
<protein>
    <submittedName>
        <fullName evidence="2">PREDICTED: LOC18779427</fullName>
    </submittedName>
</protein>
<proteinExistence type="predicted"/>
<dbReference type="Gramene" id="VVA15283">
    <property type="protein sequence ID" value="VVA15283"/>
    <property type="gene ID" value="Prudul26B002821"/>
</dbReference>
<evidence type="ECO:0000313" key="3">
    <source>
        <dbReference type="Proteomes" id="UP000327085"/>
    </source>
</evidence>
<organism evidence="2 3">
    <name type="scientific">Prunus dulcis</name>
    <name type="common">Almond</name>
    <name type="synonym">Amygdalus dulcis</name>
    <dbReference type="NCBI Taxonomy" id="3755"/>
    <lineage>
        <taxon>Eukaryota</taxon>
        <taxon>Viridiplantae</taxon>
        <taxon>Streptophyta</taxon>
        <taxon>Embryophyta</taxon>
        <taxon>Tracheophyta</taxon>
        <taxon>Spermatophyta</taxon>
        <taxon>Magnoliopsida</taxon>
        <taxon>eudicotyledons</taxon>
        <taxon>Gunneridae</taxon>
        <taxon>Pentapetalae</taxon>
        <taxon>rosids</taxon>
        <taxon>fabids</taxon>
        <taxon>Rosales</taxon>
        <taxon>Rosaceae</taxon>
        <taxon>Amygdaloideae</taxon>
        <taxon>Amygdaleae</taxon>
        <taxon>Prunus</taxon>
    </lineage>
</organism>
<sequence>MRTCHKTSSASTSAPTPSSTASLTTVTREKKENSVQIRIRVKFRIVKLHHRIQIRNAVDVNNLAVKSLKRDDLDLGQFRGAKACNDGEGERVG</sequence>
<accession>A0A5E4EHV6</accession>
<dbReference type="Proteomes" id="UP000327085">
    <property type="component" value="Chromosome 8"/>
</dbReference>
<feature type="region of interest" description="Disordered" evidence="1">
    <location>
        <begin position="1"/>
        <end position="32"/>
    </location>
</feature>
<evidence type="ECO:0000313" key="2">
    <source>
        <dbReference type="EMBL" id="VVA15283.1"/>
    </source>
</evidence>
<reference evidence="3" key="1">
    <citation type="journal article" date="2020" name="Plant J.">
        <title>Transposons played a major role in the diversification between the closely related almond and peach genomes: results from the almond genome sequence.</title>
        <authorList>
            <person name="Alioto T."/>
            <person name="Alexiou K.G."/>
            <person name="Bardil A."/>
            <person name="Barteri F."/>
            <person name="Castanera R."/>
            <person name="Cruz F."/>
            <person name="Dhingra A."/>
            <person name="Duval H."/>
            <person name="Fernandez I Marti A."/>
            <person name="Frias L."/>
            <person name="Galan B."/>
            <person name="Garcia J.L."/>
            <person name="Howad W."/>
            <person name="Gomez-Garrido J."/>
            <person name="Gut M."/>
            <person name="Julca I."/>
            <person name="Morata J."/>
            <person name="Puigdomenech P."/>
            <person name="Ribeca P."/>
            <person name="Rubio Cabetas M.J."/>
            <person name="Vlasova A."/>
            <person name="Wirthensohn M."/>
            <person name="Garcia-Mas J."/>
            <person name="Gabaldon T."/>
            <person name="Casacuberta J.M."/>
            <person name="Arus P."/>
        </authorList>
    </citation>
    <scope>NUCLEOTIDE SEQUENCE [LARGE SCALE GENOMIC DNA]</scope>
    <source>
        <strain evidence="3">cv. Texas</strain>
    </source>
</reference>
<gene>
    <name evidence="2" type="ORF">ALMOND_2B002821</name>
</gene>
<name>A0A5E4EHV6_PRUDU</name>
<feature type="compositionally biased region" description="Low complexity" evidence="1">
    <location>
        <begin position="7"/>
        <end position="26"/>
    </location>
</feature>